<feature type="region of interest" description="Disordered" evidence="1">
    <location>
        <begin position="1"/>
        <end position="25"/>
    </location>
</feature>
<reference evidence="2" key="1">
    <citation type="journal article" date="2021" name="Genome Biol. Evol.">
        <title>A High-Quality Reference Genome for a Parasitic Bivalve with Doubly Uniparental Inheritance (Bivalvia: Unionida).</title>
        <authorList>
            <person name="Smith C.H."/>
        </authorList>
    </citation>
    <scope>NUCLEOTIDE SEQUENCE</scope>
    <source>
        <strain evidence="2">CHS0354</strain>
    </source>
</reference>
<gene>
    <name evidence="2" type="ORF">CHS0354_037843</name>
</gene>
<name>A0AAE0VXH8_9BIVA</name>
<keyword evidence="3" id="KW-1185">Reference proteome</keyword>
<reference evidence="2" key="3">
    <citation type="submission" date="2023-05" db="EMBL/GenBank/DDBJ databases">
        <authorList>
            <person name="Smith C.H."/>
        </authorList>
    </citation>
    <scope>NUCLEOTIDE SEQUENCE</scope>
    <source>
        <strain evidence="2">CHS0354</strain>
        <tissue evidence="2">Mantle</tissue>
    </source>
</reference>
<proteinExistence type="predicted"/>
<evidence type="ECO:0000313" key="2">
    <source>
        <dbReference type="EMBL" id="KAK3592710.1"/>
    </source>
</evidence>
<reference evidence="2" key="2">
    <citation type="journal article" date="2021" name="Genome Biol. Evol.">
        <title>Developing a high-quality reference genome for a parasitic bivalve with doubly uniparental inheritance (Bivalvia: Unionida).</title>
        <authorList>
            <person name="Smith C.H."/>
        </authorList>
    </citation>
    <scope>NUCLEOTIDE SEQUENCE</scope>
    <source>
        <strain evidence="2">CHS0354</strain>
        <tissue evidence="2">Mantle</tissue>
    </source>
</reference>
<feature type="compositionally biased region" description="Basic and acidic residues" evidence="1">
    <location>
        <begin position="1"/>
        <end position="22"/>
    </location>
</feature>
<dbReference type="AlphaFoldDB" id="A0AAE0VXH8"/>
<dbReference type="EMBL" id="JAEAOA010002212">
    <property type="protein sequence ID" value="KAK3592710.1"/>
    <property type="molecule type" value="Genomic_DNA"/>
</dbReference>
<protein>
    <submittedName>
        <fullName evidence="2">Uncharacterized protein</fullName>
    </submittedName>
</protein>
<sequence length="80" mass="9032">MEDLKERKTLDIENKGPKKDPMTECDVTATKGSKYYDTIRGTVVMGSLYDLNADKETQRAVPLSIGHFSDTKIVLNIQRI</sequence>
<organism evidence="2 3">
    <name type="scientific">Potamilus streckersoni</name>
    <dbReference type="NCBI Taxonomy" id="2493646"/>
    <lineage>
        <taxon>Eukaryota</taxon>
        <taxon>Metazoa</taxon>
        <taxon>Spiralia</taxon>
        <taxon>Lophotrochozoa</taxon>
        <taxon>Mollusca</taxon>
        <taxon>Bivalvia</taxon>
        <taxon>Autobranchia</taxon>
        <taxon>Heteroconchia</taxon>
        <taxon>Palaeoheterodonta</taxon>
        <taxon>Unionida</taxon>
        <taxon>Unionoidea</taxon>
        <taxon>Unionidae</taxon>
        <taxon>Ambleminae</taxon>
        <taxon>Lampsilini</taxon>
        <taxon>Potamilus</taxon>
    </lineage>
</organism>
<evidence type="ECO:0000313" key="3">
    <source>
        <dbReference type="Proteomes" id="UP001195483"/>
    </source>
</evidence>
<accession>A0AAE0VXH8</accession>
<evidence type="ECO:0000256" key="1">
    <source>
        <dbReference type="SAM" id="MobiDB-lite"/>
    </source>
</evidence>
<comment type="caution">
    <text evidence="2">The sequence shown here is derived from an EMBL/GenBank/DDBJ whole genome shotgun (WGS) entry which is preliminary data.</text>
</comment>
<dbReference type="Proteomes" id="UP001195483">
    <property type="component" value="Unassembled WGS sequence"/>
</dbReference>